<evidence type="ECO:0000256" key="2">
    <source>
        <dbReference type="ARBA" id="ARBA00005028"/>
    </source>
</evidence>
<keyword evidence="12" id="KW-1185">Reference proteome</keyword>
<dbReference type="PANTHER" id="PTHR10091:SF0">
    <property type="entry name" value="GALACTOSE MUTAROTASE"/>
    <property type="match status" value="1"/>
</dbReference>
<dbReference type="InterPro" id="IPR008183">
    <property type="entry name" value="Aldose_1/G6P_1-epimerase"/>
</dbReference>
<dbReference type="InterPro" id="IPR015443">
    <property type="entry name" value="Aldose_1-epimerase"/>
</dbReference>
<dbReference type="GO" id="GO:0004034">
    <property type="term" value="F:aldose 1-epimerase activity"/>
    <property type="evidence" value="ECO:0007669"/>
    <property type="project" value="TreeGrafter"/>
</dbReference>
<dbReference type="RefSeq" id="WP_281753064.1">
    <property type="nucleotide sequence ID" value="NZ_BRVP01000006.1"/>
</dbReference>
<feature type="active site" description="Proton donor" evidence="8">
    <location>
        <position position="159"/>
    </location>
</feature>
<keyword evidence="7" id="KW-0119">Carbohydrate metabolism</keyword>
<dbReference type="Proteomes" id="UP001143545">
    <property type="component" value="Unassembled WGS sequence"/>
</dbReference>
<dbReference type="EMBL" id="BRVP01000006">
    <property type="protein sequence ID" value="GLB52012.1"/>
    <property type="molecule type" value="Genomic_DNA"/>
</dbReference>
<dbReference type="GO" id="GO:0005737">
    <property type="term" value="C:cytoplasm"/>
    <property type="evidence" value="ECO:0007669"/>
    <property type="project" value="TreeGrafter"/>
</dbReference>
<evidence type="ECO:0000256" key="6">
    <source>
        <dbReference type="ARBA" id="ARBA00023235"/>
    </source>
</evidence>
<dbReference type="NCBIfam" id="NF008277">
    <property type="entry name" value="PRK11055.1"/>
    <property type="match status" value="1"/>
</dbReference>
<reference evidence="11" key="1">
    <citation type="submission" date="2022-07" db="EMBL/GenBank/DDBJ databases">
        <title>Taxonomy of Novel Oxalotrophic and Methylotrophic Bacteria.</title>
        <authorList>
            <person name="Sahin N."/>
            <person name="Tani A."/>
        </authorList>
    </citation>
    <scope>NUCLEOTIDE SEQUENCE</scope>
    <source>
        <strain evidence="11">AM327</strain>
    </source>
</reference>
<dbReference type="AlphaFoldDB" id="A0A9W6EV23"/>
<comment type="subunit">
    <text evidence="4">Monomer.</text>
</comment>
<dbReference type="SUPFAM" id="SSF74650">
    <property type="entry name" value="Galactose mutarotase-like"/>
    <property type="match status" value="1"/>
</dbReference>
<evidence type="ECO:0000256" key="1">
    <source>
        <dbReference type="ARBA" id="ARBA00001913"/>
    </source>
</evidence>
<evidence type="ECO:0000313" key="12">
    <source>
        <dbReference type="Proteomes" id="UP001143545"/>
    </source>
</evidence>
<name>A0A9W6EV23_9FLAO</name>
<organism evidence="11 12">
    <name type="scientific">Neptunitalea chrysea</name>
    <dbReference type="NCBI Taxonomy" id="1647581"/>
    <lineage>
        <taxon>Bacteria</taxon>
        <taxon>Pseudomonadati</taxon>
        <taxon>Bacteroidota</taxon>
        <taxon>Flavobacteriia</taxon>
        <taxon>Flavobacteriales</taxon>
        <taxon>Flavobacteriaceae</taxon>
        <taxon>Neptunitalea</taxon>
    </lineage>
</organism>
<evidence type="ECO:0000256" key="5">
    <source>
        <dbReference type="ARBA" id="ARBA00022837"/>
    </source>
</evidence>
<dbReference type="InterPro" id="IPR011013">
    <property type="entry name" value="Gal_mutarotase_sf_dom"/>
</dbReference>
<feature type="binding site" evidence="9">
    <location>
        <position position="221"/>
    </location>
    <ligand>
        <name>beta-D-galactose</name>
        <dbReference type="ChEBI" id="CHEBI:27667"/>
    </ligand>
</feature>
<dbReference type="CDD" id="cd09019">
    <property type="entry name" value="galactose_mutarotase_like"/>
    <property type="match status" value="1"/>
</dbReference>
<dbReference type="GO" id="GO:0006006">
    <property type="term" value="P:glucose metabolic process"/>
    <property type="evidence" value="ECO:0007669"/>
    <property type="project" value="TreeGrafter"/>
</dbReference>
<feature type="active site" description="Proton acceptor" evidence="8">
    <location>
        <position position="280"/>
    </location>
</feature>
<dbReference type="GO" id="GO:0030246">
    <property type="term" value="F:carbohydrate binding"/>
    <property type="evidence" value="ECO:0007669"/>
    <property type="project" value="InterPro"/>
</dbReference>
<protein>
    <submittedName>
        <fullName evidence="11">Aldose 1-epimerase</fullName>
    </submittedName>
</protein>
<evidence type="ECO:0000256" key="4">
    <source>
        <dbReference type="ARBA" id="ARBA00011245"/>
    </source>
</evidence>
<gene>
    <name evidence="11" type="ORF">NBRC110019_10510</name>
</gene>
<evidence type="ECO:0000256" key="10">
    <source>
        <dbReference type="PIRSR" id="PIRSR005096-3"/>
    </source>
</evidence>
<dbReference type="PIRSF" id="PIRSF005096">
    <property type="entry name" value="GALM"/>
    <property type="match status" value="1"/>
</dbReference>
<evidence type="ECO:0000256" key="7">
    <source>
        <dbReference type="ARBA" id="ARBA00023277"/>
    </source>
</evidence>
<evidence type="ECO:0000256" key="3">
    <source>
        <dbReference type="ARBA" id="ARBA00006206"/>
    </source>
</evidence>
<comment type="similarity">
    <text evidence="3">Belongs to the aldose epimerase family.</text>
</comment>
<feature type="binding site" evidence="10">
    <location>
        <begin position="159"/>
        <end position="161"/>
    </location>
    <ligand>
        <name>beta-D-galactose</name>
        <dbReference type="ChEBI" id="CHEBI:27667"/>
    </ligand>
</feature>
<dbReference type="PANTHER" id="PTHR10091">
    <property type="entry name" value="ALDOSE-1-EPIMERASE"/>
    <property type="match status" value="1"/>
</dbReference>
<sequence length="315" mass="35220">MKTYTIKNSFLKLFCSDYGAAITSLVTKDNKGNDTNVVLGFKTLEDYQNHGYCLGASIGRYAGRIGDGYFKVNETKYPIYTDDNGVHLHGGKNGFHKRFWEVENHTDTSITFKIESENGDEGYPGNLVARVTYALDVNKLVTTYTATSDADTVINLTNHNYYNLNGEGDILEHELFINSDAFLEVTDTQIATGKLIDVTDTPFDFRAPIIIKDKKGFKGVDDCFALKDVEAARLFSPKTGIEMRVTTNQPGMVVFTPENLGECNFLNDAEYGSYSSICFETQNFPNAPHHENFPSPLLKAGEEYKNVSAFEFTLR</sequence>
<dbReference type="Gene3D" id="2.70.98.10">
    <property type="match status" value="1"/>
</dbReference>
<dbReference type="InterPro" id="IPR047215">
    <property type="entry name" value="Galactose_mutarotase-like"/>
</dbReference>
<dbReference type="InterPro" id="IPR014718">
    <property type="entry name" value="GH-type_carb-bd"/>
</dbReference>
<evidence type="ECO:0000256" key="8">
    <source>
        <dbReference type="PIRSR" id="PIRSR005096-1"/>
    </source>
</evidence>
<dbReference type="GO" id="GO:0033499">
    <property type="term" value="P:galactose catabolic process via UDP-galactose, Leloir pathway"/>
    <property type="evidence" value="ECO:0007669"/>
    <property type="project" value="TreeGrafter"/>
</dbReference>
<evidence type="ECO:0000313" key="11">
    <source>
        <dbReference type="EMBL" id="GLB52012.1"/>
    </source>
</evidence>
<dbReference type="Pfam" id="PF01263">
    <property type="entry name" value="Aldose_epim"/>
    <property type="match status" value="1"/>
</dbReference>
<keyword evidence="5" id="KW-0106">Calcium</keyword>
<proteinExistence type="inferred from homology"/>
<comment type="caution">
    <text evidence="11">The sequence shown here is derived from an EMBL/GenBank/DDBJ whole genome shotgun (WGS) entry which is preliminary data.</text>
</comment>
<evidence type="ECO:0000256" key="9">
    <source>
        <dbReference type="PIRSR" id="PIRSR005096-2"/>
    </source>
</evidence>
<accession>A0A9W6EV23</accession>
<comment type="cofactor">
    <cofactor evidence="1">
        <name>Ca(2+)</name>
        <dbReference type="ChEBI" id="CHEBI:29108"/>
    </cofactor>
</comment>
<comment type="pathway">
    <text evidence="2">Carbohydrate metabolism; hexose metabolism.</text>
</comment>
<keyword evidence="6" id="KW-0413">Isomerase</keyword>